<dbReference type="Proteomes" id="UP001152795">
    <property type="component" value="Unassembled WGS sequence"/>
</dbReference>
<gene>
    <name evidence="1" type="ORF">PACLA_8A044325</name>
</gene>
<organism evidence="1 2">
    <name type="scientific">Paramuricea clavata</name>
    <name type="common">Red gorgonian</name>
    <name type="synonym">Violescent sea-whip</name>
    <dbReference type="NCBI Taxonomy" id="317549"/>
    <lineage>
        <taxon>Eukaryota</taxon>
        <taxon>Metazoa</taxon>
        <taxon>Cnidaria</taxon>
        <taxon>Anthozoa</taxon>
        <taxon>Octocorallia</taxon>
        <taxon>Malacalcyonacea</taxon>
        <taxon>Plexauridae</taxon>
        <taxon>Paramuricea</taxon>
    </lineage>
</organism>
<name>A0A6S7HBR2_PARCT</name>
<dbReference type="AlphaFoldDB" id="A0A6S7HBR2"/>
<sequence length="259" mass="29812">MKLPVPDQVAVLFIDAFLQYPFTCSFGFCTLLYILYPIYFEKEATKGRRWIVSCVVIFVLLAFTSIFLIPILAIAPDRIIFRPTPSCSIFDSPARYICLTFNDRHQHVFYTTTWQQCSSSDANMKNATKYYIISSWIPSFDHYVTIERVPFQPDSSPGENKTAYTLPEGYCVRAAGPSGGDRQKVAFYSINGNRRHLLDSGYIKSSLLKNFTSGWYLVSSCNSELSRWWYNCTLGYVSSHYVRLPQYTRTLLLEDRDSI</sequence>
<accession>A0A6S7HBR2</accession>
<dbReference type="OrthoDB" id="5975237at2759"/>
<keyword evidence="2" id="KW-1185">Reference proteome</keyword>
<dbReference type="EMBL" id="CACRXK020003868">
    <property type="protein sequence ID" value="CAB4000567.1"/>
    <property type="molecule type" value="Genomic_DNA"/>
</dbReference>
<protein>
    <submittedName>
        <fullName evidence="1">Uncharacterized protein</fullName>
    </submittedName>
</protein>
<evidence type="ECO:0000313" key="1">
    <source>
        <dbReference type="EMBL" id="CAB4000567.1"/>
    </source>
</evidence>
<comment type="caution">
    <text evidence="1">The sequence shown here is derived from an EMBL/GenBank/DDBJ whole genome shotgun (WGS) entry which is preliminary data.</text>
</comment>
<reference evidence="1" key="1">
    <citation type="submission" date="2020-04" db="EMBL/GenBank/DDBJ databases">
        <authorList>
            <person name="Alioto T."/>
            <person name="Alioto T."/>
            <person name="Gomez Garrido J."/>
        </authorList>
    </citation>
    <scope>NUCLEOTIDE SEQUENCE</scope>
    <source>
        <strain evidence="1">A484AB</strain>
    </source>
</reference>
<proteinExistence type="predicted"/>
<evidence type="ECO:0000313" key="2">
    <source>
        <dbReference type="Proteomes" id="UP001152795"/>
    </source>
</evidence>